<comment type="caution">
    <text evidence="3">The sequence shown here is derived from an EMBL/GenBank/DDBJ whole genome shotgun (WGS) entry which is preliminary data.</text>
</comment>
<evidence type="ECO:0000313" key="3">
    <source>
        <dbReference type="EMBL" id="CAF1362244.1"/>
    </source>
</evidence>
<dbReference type="AlphaFoldDB" id="A0A815IDE0"/>
<feature type="compositionally biased region" description="Low complexity" evidence="2">
    <location>
        <begin position="448"/>
        <end position="461"/>
    </location>
</feature>
<feature type="compositionally biased region" description="Polar residues" evidence="2">
    <location>
        <begin position="437"/>
        <end position="447"/>
    </location>
</feature>
<feature type="region of interest" description="Disordered" evidence="2">
    <location>
        <begin position="668"/>
        <end position="694"/>
    </location>
</feature>
<name>A0A815IDE0_9BILA</name>
<feature type="compositionally biased region" description="Polar residues" evidence="2">
    <location>
        <begin position="668"/>
        <end position="680"/>
    </location>
</feature>
<dbReference type="Proteomes" id="UP000663889">
    <property type="component" value="Unassembled WGS sequence"/>
</dbReference>
<proteinExistence type="predicted"/>
<keyword evidence="1" id="KW-0175">Coiled coil</keyword>
<evidence type="ECO:0000313" key="4">
    <source>
        <dbReference type="Proteomes" id="UP000663889"/>
    </source>
</evidence>
<feature type="compositionally biased region" description="Low complexity" evidence="2">
    <location>
        <begin position="625"/>
        <end position="641"/>
    </location>
</feature>
<organism evidence="3 4">
    <name type="scientific">Rotaria sordida</name>
    <dbReference type="NCBI Taxonomy" id="392033"/>
    <lineage>
        <taxon>Eukaryota</taxon>
        <taxon>Metazoa</taxon>
        <taxon>Spiralia</taxon>
        <taxon>Gnathifera</taxon>
        <taxon>Rotifera</taxon>
        <taxon>Eurotatoria</taxon>
        <taxon>Bdelloidea</taxon>
        <taxon>Philodinida</taxon>
        <taxon>Philodinidae</taxon>
        <taxon>Rotaria</taxon>
    </lineage>
</organism>
<reference evidence="3" key="1">
    <citation type="submission" date="2021-02" db="EMBL/GenBank/DDBJ databases">
        <authorList>
            <person name="Nowell W R."/>
        </authorList>
    </citation>
    <scope>NUCLEOTIDE SEQUENCE</scope>
</reference>
<feature type="compositionally biased region" description="Basic and acidic residues" evidence="2">
    <location>
        <begin position="29"/>
        <end position="38"/>
    </location>
</feature>
<feature type="compositionally biased region" description="Polar residues" evidence="2">
    <location>
        <begin position="44"/>
        <end position="53"/>
    </location>
</feature>
<evidence type="ECO:0000256" key="2">
    <source>
        <dbReference type="SAM" id="MobiDB-lite"/>
    </source>
</evidence>
<feature type="region of interest" description="Disordered" evidence="2">
    <location>
        <begin position="247"/>
        <end position="266"/>
    </location>
</feature>
<sequence>MSNNIYYNSPTSQQPQSNTSNYVRRRRYYRDSSHDESLIRPVPSVSSHSNYPLNNNNYDIQHSPALVSNSLLSSNQSTAYFLERIDLENYTTSILKQTVENIISKTKSRGLKVKISLPDDGLIIHNIADPNQSWIFKKSELLYFWRHPNYLNIIVVVTFNRSRQHLNRPYSASIFRLRNNDSTQTFLQQAQLFFTNLPTSINILNSLKTNRNKSIEKGNRTENRNITDQPSLPYSKTKALSMINEQLSSKKKALTSRNHSPHPTPTIRRVTRAEFDPGKTIINPTAKPYKHRTYSETTISSDSRTTISSKEGLLYGKNTDDDDDNMTSLSNNLSSEQIAHLMRELKDLRNEISSLKLDKRIQPITCSMSTSPLAHDMEYCKQTADSSTTTSPTLPNIISPPEVDAETQTDFSLMQQKRQQALKKNKKTMIGFHNVSTIMTSTAQEPPTRNTRTYSNSSTNTVSDHEGTSSESSSQVNDLSNGINRSLIQEQYQPIIISAPPRPVLIRNQNNSTPLNHRKSYSKQNGSPMVSNFNSIEGSSLSLGISTTIEKEMPKFLSTNIPSPNPEIIRPSVSIITAGTTSFQPSLENLNVPTEHIYENIPILIHQNSNRDSYYNIPIVNVDNQQQQQQQQQQQEQQQQQPNQSNGYAHYPITDNRESEIQQQYAIPGQTIPNSPPTTDNHNNNNNNNNNSEILSSTMNIQPQKPQIISAGRHRNQPIYFANHLTNPIFNVDKQLLINTVANQFGIDLNSPQLQQLITNQHLFAARKRTFANMIWQLTTDEETALCSPTSTSETDIFDIDTLDENYSNNRSILKATNRFQSASKRRNISWDSTLD</sequence>
<evidence type="ECO:0000256" key="1">
    <source>
        <dbReference type="SAM" id="Coils"/>
    </source>
</evidence>
<feature type="compositionally biased region" description="Low complexity" evidence="2">
    <location>
        <begin position="1"/>
        <end position="22"/>
    </location>
</feature>
<dbReference type="EMBL" id="CAJNOU010002970">
    <property type="protein sequence ID" value="CAF1362244.1"/>
    <property type="molecule type" value="Genomic_DNA"/>
</dbReference>
<feature type="compositionally biased region" description="Low complexity" evidence="2">
    <location>
        <begin position="681"/>
        <end position="691"/>
    </location>
</feature>
<protein>
    <submittedName>
        <fullName evidence="3">Uncharacterized protein</fullName>
    </submittedName>
</protein>
<feature type="region of interest" description="Disordered" evidence="2">
    <location>
        <begin position="624"/>
        <end position="651"/>
    </location>
</feature>
<feature type="region of interest" description="Disordered" evidence="2">
    <location>
        <begin position="437"/>
        <end position="478"/>
    </location>
</feature>
<accession>A0A815IDE0</accession>
<feature type="coiled-coil region" evidence="1">
    <location>
        <begin position="331"/>
        <end position="358"/>
    </location>
</feature>
<feature type="region of interest" description="Disordered" evidence="2">
    <location>
        <begin position="1"/>
        <end position="53"/>
    </location>
</feature>
<gene>
    <name evidence="3" type="ORF">SEV965_LOCUS29438</name>
</gene>